<evidence type="ECO:0000313" key="2">
    <source>
        <dbReference type="EMBL" id="KKK81921.1"/>
    </source>
</evidence>
<organism evidence="2">
    <name type="scientific">marine sediment metagenome</name>
    <dbReference type="NCBI Taxonomy" id="412755"/>
    <lineage>
        <taxon>unclassified sequences</taxon>
        <taxon>metagenomes</taxon>
        <taxon>ecological metagenomes</taxon>
    </lineage>
</organism>
<feature type="non-terminal residue" evidence="2">
    <location>
        <position position="241"/>
    </location>
</feature>
<reference evidence="2" key="1">
    <citation type="journal article" date="2015" name="Nature">
        <title>Complex archaea that bridge the gap between prokaryotes and eukaryotes.</title>
        <authorList>
            <person name="Spang A."/>
            <person name="Saw J.H."/>
            <person name="Jorgensen S.L."/>
            <person name="Zaremba-Niedzwiedzka K."/>
            <person name="Martijn J."/>
            <person name="Lind A.E."/>
            <person name="van Eijk R."/>
            <person name="Schleper C."/>
            <person name="Guy L."/>
            <person name="Ettema T.J."/>
        </authorList>
    </citation>
    <scope>NUCLEOTIDE SEQUENCE</scope>
</reference>
<feature type="compositionally biased region" description="Low complexity" evidence="1">
    <location>
        <begin position="72"/>
        <end position="84"/>
    </location>
</feature>
<feature type="region of interest" description="Disordered" evidence="1">
    <location>
        <begin position="60"/>
        <end position="86"/>
    </location>
</feature>
<comment type="caution">
    <text evidence="2">The sequence shown here is derived from an EMBL/GenBank/DDBJ whole genome shotgun (WGS) entry which is preliminary data.</text>
</comment>
<name>A0A0F9BBX4_9ZZZZ</name>
<evidence type="ECO:0000256" key="1">
    <source>
        <dbReference type="SAM" id="MobiDB-lite"/>
    </source>
</evidence>
<gene>
    <name evidence="2" type="ORF">LCGC14_2808570</name>
</gene>
<sequence>MPQSGHLPILLACNSSQFTSSQFTSSQFTSSQFTSSQVTEDFGKEAEACWQNHLWQQSQAAENTTGSTWHPAGESSSAGADAASTPTKAPALVADVASRPITQIANDSVTLPNDHGQVWREYDISPYTIRVTSTKRPEQAIIDWILQETGYEAWHSEPLGVLSADSRTLRVYHTPETQAVVADLVARFVDSEAETTTFSLRVTTVGHPSWRAKAQRMLRPVSVQTPGVSAWLLAKEDAAML</sequence>
<dbReference type="AlphaFoldDB" id="A0A0F9BBX4"/>
<proteinExistence type="predicted"/>
<accession>A0A0F9BBX4</accession>
<protein>
    <submittedName>
        <fullName evidence="2">Uncharacterized protein</fullName>
    </submittedName>
</protein>
<dbReference type="EMBL" id="LAZR01052907">
    <property type="protein sequence ID" value="KKK81921.1"/>
    <property type="molecule type" value="Genomic_DNA"/>
</dbReference>